<dbReference type="Proteomes" id="UP001627154">
    <property type="component" value="Unassembled WGS sequence"/>
</dbReference>
<dbReference type="EMBL" id="JBJJXI010000100">
    <property type="protein sequence ID" value="KAL3393008.1"/>
    <property type="molecule type" value="Genomic_DNA"/>
</dbReference>
<evidence type="ECO:0000313" key="1">
    <source>
        <dbReference type="EMBL" id="KAL3393008.1"/>
    </source>
</evidence>
<dbReference type="InterPro" id="IPR011009">
    <property type="entry name" value="Kinase-like_dom_sf"/>
</dbReference>
<accession>A0ABD2WIU1</accession>
<proteinExistence type="predicted"/>
<evidence type="ECO:0008006" key="3">
    <source>
        <dbReference type="Google" id="ProtNLM"/>
    </source>
</evidence>
<reference evidence="1 2" key="1">
    <citation type="journal article" date="2024" name="bioRxiv">
        <title>A reference genome for Trichogramma kaykai: A tiny desert-dwelling parasitoid wasp with competing sex-ratio distorters.</title>
        <authorList>
            <person name="Culotta J."/>
            <person name="Lindsey A.R."/>
        </authorList>
    </citation>
    <scope>NUCLEOTIDE SEQUENCE [LARGE SCALE GENOMIC DNA]</scope>
    <source>
        <strain evidence="1 2">KSX58</strain>
    </source>
</reference>
<keyword evidence="2" id="KW-1185">Reference proteome</keyword>
<evidence type="ECO:0000313" key="2">
    <source>
        <dbReference type="Proteomes" id="UP001627154"/>
    </source>
</evidence>
<sequence length="476" mass="55677">MPYVFSVYEAALYVREMIQRRYFFGSVVFDRETLKQRFRLVNLKQGLEFRRGGKGGGGQSGGVFAQQRLVSRPKLLRITVVWQHEEPLERDYYVVYQELPPRQSPKEVDDDSTPLGRQLHWLRCGLGAHLVLCDLIPLARREFMPHLLMKNDVRGYVAYEEVRQRGYREIAHRELGVEHLEALARALARLHASACLTDARKWPKTLRDEHAHLWRGRPFSPGTHESNFYEKTIGLVETIAERLTGRQRPEVREALQLGCFIVDMWQVHESRVPGANRKRLPEVLSVGPNWLRHLLFDASQPTNCLLDFTNRFYYAPRTLDLVNFLHANLPGAERRRIAPYLLAVYCKEYNECLEWARQALAWMRLQDDEQPGLLEPLEPSDLVAEYEALRLPGLFFALAAVPYAAIGSRMESRPEVEIEHDFHRKYFVSNEGLMELYEEDEDYRARIDELVRELLDYIDKHDPTPEFRADDRRTMV</sequence>
<dbReference type="InterPro" id="IPR004119">
    <property type="entry name" value="EcKL"/>
</dbReference>
<name>A0ABD2WIU1_9HYME</name>
<dbReference type="Pfam" id="PF02958">
    <property type="entry name" value="EcKL"/>
    <property type="match status" value="1"/>
</dbReference>
<dbReference type="SUPFAM" id="SSF56112">
    <property type="entry name" value="Protein kinase-like (PK-like)"/>
    <property type="match status" value="1"/>
</dbReference>
<comment type="caution">
    <text evidence="1">The sequence shown here is derived from an EMBL/GenBank/DDBJ whole genome shotgun (WGS) entry which is preliminary data.</text>
</comment>
<organism evidence="1 2">
    <name type="scientific">Trichogramma kaykai</name>
    <dbReference type="NCBI Taxonomy" id="54128"/>
    <lineage>
        <taxon>Eukaryota</taxon>
        <taxon>Metazoa</taxon>
        <taxon>Ecdysozoa</taxon>
        <taxon>Arthropoda</taxon>
        <taxon>Hexapoda</taxon>
        <taxon>Insecta</taxon>
        <taxon>Pterygota</taxon>
        <taxon>Neoptera</taxon>
        <taxon>Endopterygota</taxon>
        <taxon>Hymenoptera</taxon>
        <taxon>Apocrita</taxon>
        <taxon>Proctotrupomorpha</taxon>
        <taxon>Chalcidoidea</taxon>
        <taxon>Trichogrammatidae</taxon>
        <taxon>Trichogramma</taxon>
    </lineage>
</organism>
<dbReference type="AlphaFoldDB" id="A0ABD2WIU1"/>
<gene>
    <name evidence="1" type="ORF">TKK_012288</name>
</gene>
<protein>
    <recommendedName>
        <fullName evidence="3">CHK kinase-like domain-containing protein</fullName>
    </recommendedName>
</protein>